<name>A0A2H4SBH8_CORMI</name>
<dbReference type="Proteomes" id="UP000323067">
    <property type="component" value="Chromosome vi"/>
</dbReference>
<evidence type="ECO:0000313" key="4">
    <source>
        <dbReference type="Proteomes" id="UP000323067"/>
    </source>
</evidence>
<feature type="compositionally biased region" description="Low complexity" evidence="1">
    <location>
        <begin position="163"/>
        <end position="174"/>
    </location>
</feature>
<dbReference type="OrthoDB" id="5244165at2759"/>
<gene>
    <name evidence="3" type="ORF">A9K55_006511</name>
</gene>
<feature type="compositionally biased region" description="Low complexity" evidence="1">
    <location>
        <begin position="28"/>
        <end position="40"/>
    </location>
</feature>
<evidence type="ECO:0000313" key="3">
    <source>
        <dbReference type="EMBL" id="ATY60455.1"/>
    </source>
</evidence>
<dbReference type="EMBL" id="CP023323">
    <property type="protein sequence ID" value="ATY60455.1"/>
    <property type="molecule type" value="Genomic_DNA"/>
</dbReference>
<sequence>MISSIRHREPTHGAIGSENGRGWDRGTSRTWPSPTSTTESAPEEPSRKRQRTNHPNSARALDSEAEVARYLRLLPFKEDLAALGFVLEKPTTAQHEVASSTSSPADMGSDDGLFVPLSEESTPRPDAIQYSASHYSDQSIEDGAVDYNGRNMAHNSHADTGRARAGSRATRRVANTTTPGGLNGAALSSVASPTSHLRAPSPPPSTSRLISQASKERHDWLAKLSPNVIGKAATNTDAITMLPNSLWELHVELRRGTDSPGRYQFFFPSSMRDIITDRLGRGPLPDAFFYPDQASYQTQAGLALYTGFNAEKHFDNVEVLIAKANECEANKFPDSRWNTNVRMPLLKHVMAEFPNVRHKVLPAKHIRIADQYDPVPTSATNRPPKQTGRVTMGLFLEEHRLLERVQAGTDVDFYEGGTVNPWEQDELRFSFVNCFSPVACFFETSAAQPEQDAVADWGAEMGRQVAAVHKRLTEILDAHWPVLDMPLGEGKDGFSEGCTEAHKEHWRHDERAGLDRPYDDGCEIWERPLIPASPQFCVRGHEWYLYFACDRGAHVDLLDGQWIGGTRDLADIYLLIKNLRFVGKYLEKEHLDCITEFTVHNAVHTPALSEERGPGSTGNAPAPVGAYQAYLDRKRKAREDDELIKLDIAGARCPTSITWEQHRANLAVKHQALLDAHALAASNSQAEPPQQTGRIASSLPLHANPDAAASRAQSTRAAEPRRPEKESLAHKWLSRLRPPVLRQEHTLERATALLPRPLWQLYFSLARRDDEPATLFLPACIREDVTAELGQEGPLPSSFFYPGPFVNGQAFQQRKEREQRGKELGTLMKLVDAAARCGAHDAEWNEKVRRPLIEHVVGTAPGEQTLRCQYGDVDVLLAYDSVTEELLREKPGAADGRRMSFTIDICDKVRLSGSIARKLDVPGRPDPFVNHVSGDVDEFDELVGNNDPIGAFIATRAPSSAVAADVDLWGLDLGVHAAALHNRLSSFLDAKYGTDPDAWYGGTCGAWWPSRGVEGIPEPHRRPLIPVLPLVYVAGHDWYLYFGCDRGKEIVLLDGVPMGSTRSLLSIYRLVKVLTDICRYIDEHYKPWLMTLFDCPWPNNPWEAERKK</sequence>
<accession>A0A2H4SBH8</accession>
<proteinExistence type="predicted"/>
<feature type="region of interest" description="Disordered" evidence="1">
    <location>
        <begin position="705"/>
        <end position="730"/>
    </location>
</feature>
<feature type="compositionally biased region" description="Basic and acidic residues" evidence="1">
    <location>
        <begin position="1"/>
        <end position="11"/>
    </location>
</feature>
<dbReference type="InterPro" id="IPR046797">
    <property type="entry name" value="PDDEXK_12"/>
</dbReference>
<feature type="domain" description="PD-(D/E)XK nuclease-like" evidence="2">
    <location>
        <begin position="814"/>
        <end position="1085"/>
    </location>
</feature>
<feature type="domain" description="PD-(D/E)XK nuclease-like" evidence="2">
    <location>
        <begin position="299"/>
        <end position="590"/>
    </location>
</feature>
<evidence type="ECO:0000256" key="1">
    <source>
        <dbReference type="SAM" id="MobiDB-lite"/>
    </source>
</evidence>
<protein>
    <recommendedName>
        <fullName evidence="2">PD-(D/E)XK nuclease-like domain-containing protein</fullName>
    </recommendedName>
</protein>
<feature type="compositionally biased region" description="Basic and acidic residues" evidence="1">
    <location>
        <begin position="718"/>
        <end position="729"/>
    </location>
</feature>
<evidence type="ECO:0000259" key="2">
    <source>
        <dbReference type="Pfam" id="PF20516"/>
    </source>
</evidence>
<dbReference type="AlphaFoldDB" id="A0A2H4SBH8"/>
<dbReference type="VEuPathDB" id="FungiDB:CCM_02407"/>
<reference evidence="3 4" key="1">
    <citation type="journal article" date="2017" name="BMC Genomics">
        <title>Chromosome level assembly and secondary metabolite potential of the parasitic fungus Cordyceps militaris.</title>
        <authorList>
            <person name="Kramer G.J."/>
            <person name="Nodwell J.R."/>
        </authorList>
    </citation>
    <scope>NUCLEOTIDE SEQUENCE [LARGE SCALE GENOMIC DNA]</scope>
    <source>
        <strain evidence="3 4">ATCC 34164</strain>
    </source>
</reference>
<dbReference type="Pfam" id="PF20516">
    <property type="entry name" value="PDDEXK_12"/>
    <property type="match status" value="2"/>
</dbReference>
<dbReference type="VEuPathDB" id="FungiDB:A9K55_006511"/>
<feature type="region of interest" description="Disordered" evidence="1">
    <location>
        <begin position="1"/>
        <end position="61"/>
    </location>
</feature>
<organism evidence="3 4">
    <name type="scientific">Cordyceps militaris</name>
    <name type="common">Caterpillar fungus</name>
    <name type="synonym">Clavaria militaris</name>
    <dbReference type="NCBI Taxonomy" id="73501"/>
    <lineage>
        <taxon>Eukaryota</taxon>
        <taxon>Fungi</taxon>
        <taxon>Dikarya</taxon>
        <taxon>Ascomycota</taxon>
        <taxon>Pezizomycotina</taxon>
        <taxon>Sordariomycetes</taxon>
        <taxon>Hypocreomycetidae</taxon>
        <taxon>Hypocreales</taxon>
        <taxon>Cordycipitaceae</taxon>
        <taxon>Cordyceps</taxon>
    </lineage>
</organism>
<feature type="region of interest" description="Disordered" evidence="1">
    <location>
        <begin position="155"/>
        <end position="213"/>
    </location>
</feature>
<feature type="compositionally biased region" description="Low complexity" evidence="1">
    <location>
        <begin position="707"/>
        <end position="717"/>
    </location>
</feature>